<organism evidence="2 3">
    <name type="scientific">Durio zibethinus</name>
    <name type="common">Durian</name>
    <dbReference type="NCBI Taxonomy" id="66656"/>
    <lineage>
        <taxon>Eukaryota</taxon>
        <taxon>Viridiplantae</taxon>
        <taxon>Streptophyta</taxon>
        <taxon>Embryophyta</taxon>
        <taxon>Tracheophyta</taxon>
        <taxon>Spermatophyta</taxon>
        <taxon>Magnoliopsida</taxon>
        <taxon>eudicotyledons</taxon>
        <taxon>Gunneridae</taxon>
        <taxon>Pentapetalae</taxon>
        <taxon>rosids</taxon>
        <taxon>malvids</taxon>
        <taxon>Malvales</taxon>
        <taxon>Malvaceae</taxon>
        <taxon>Helicteroideae</taxon>
        <taxon>Durio</taxon>
    </lineage>
</organism>
<evidence type="ECO:0000313" key="3">
    <source>
        <dbReference type="RefSeq" id="XP_022744703.1"/>
    </source>
</evidence>
<dbReference type="PANTHER" id="PTHR37250:SF1">
    <property type="entry name" value="OS05G0496000 PROTEIN"/>
    <property type="match status" value="1"/>
</dbReference>
<gene>
    <name evidence="3" type="primary">LOC111295471</name>
</gene>
<keyword evidence="2" id="KW-1185">Reference proteome</keyword>
<proteinExistence type="predicted"/>
<dbReference type="GeneID" id="111295471"/>
<dbReference type="Proteomes" id="UP000515121">
    <property type="component" value="Unplaced"/>
</dbReference>
<evidence type="ECO:0000256" key="1">
    <source>
        <dbReference type="SAM" id="MobiDB-lite"/>
    </source>
</evidence>
<feature type="region of interest" description="Disordered" evidence="1">
    <location>
        <begin position="1"/>
        <end position="41"/>
    </location>
</feature>
<accession>A0A6P5YVW8</accession>
<protein>
    <submittedName>
        <fullName evidence="3">Uncharacterized protein LOC111295471</fullName>
    </submittedName>
</protein>
<name>A0A6P5YVW8_DURZI</name>
<dbReference type="RefSeq" id="XP_022744703.1">
    <property type="nucleotide sequence ID" value="XM_022888968.1"/>
</dbReference>
<reference evidence="3" key="1">
    <citation type="submission" date="2025-08" db="UniProtKB">
        <authorList>
            <consortium name="RefSeq"/>
        </authorList>
    </citation>
    <scope>IDENTIFICATION</scope>
    <source>
        <tissue evidence="3">Fruit stalk</tissue>
    </source>
</reference>
<dbReference type="AlphaFoldDB" id="A0A6P5YVW8"/>
<evidence type="ECO:0000313" key="2">
    <source>
        <dbReference type="Proteomes" id="UP000515121"/>
    </source>
</evidence>
<sequence>MEHESIEVSHEKDKDRKRNEATESTNSEVSVEDASKAVSSSPINDMQINAIARNGGGIDSKTLENVQTSGEINMEVSVTVEDVIRAGGFGARDDISSFLPIASDWTDLESSIRDAKNYEGPQRDVCRPGLGWREASERE</sequence>
<dbReference type="PANTHER" id="PTHR37250">
    <property type="entry name" value="OS05G0496000 PROTEIN"/>
    <property type="match status" value="1"/>
</dbReference>
<dbReference type="KEGG" id="dzi:111295471"/>
<dbReference type="OrthoDB" id="2012753at2759"/>
<feature type="compositionally biased region" description="Basic and acidic residues" evidence="1">
    <location>
        <begin position="1"/>
        <end position="21"/>
    </location>
</feature>